<keyword evidence="1" id="KW-0812">Transmembrane</keyword>
<evidence type="ECO:0000313" key="2">
    <source>
        <dbReference type="EnsemblPlants" id="OB01G24390.1"/>
    </source>
</evidence>
<accession>J3KZN3</accession>
<feature type="transmembrane region" description="Helical" evidence="1">
    <location>
        <begin position="13"/>
        <end position="34"/>
    </location>
</feature>
<name>J3KZN3_ORYBR</name>
<keyword evidence="1" id="KW-1133">Transmembrane helix</keyword>
<keyword evidence="1" id="KW-0472">Membrane</keyword>
<dbReference type="Proteomes" id="UP000006038">
    <property type="component" value="Chromosome 1"/>
</dbReference>
<dbReference type="AlphaFoldDB" id="J3KZN3"/>
<evidence type="ECO:0000256" key="1">
    <source>
        <dbReference type="SAM" id="Phobius"/>
    </source>
</evidence>
<dbReference type="HOGENOM" id="CLU_2392409_0_0_1"/>
<protein>
    <submittedName>
        <fullName evidence="2">Uncharacterized protein</fullName>
    </submittedName>
</protein>
<dbReference type="EnsemblPlants" id="OB01G24390.1">
    <property type="protein sequence ID" value="OB01G24390.1"/>
    <property type="gene ID" value="OB01G24390"/>
</dbReference>
<organism evidence="2">
    <name type="scientific">Oryza brachyantha</name>
    <name type="common">malo sina</name>
    <dbReference type="NCBI Taxonomy" id="4533"/>
    <lineage>
        <taxon>Eukaryota</taxon>
        <taxon>Viridiplantae</taxon>
        <taxon>Streptophyta</taxon>
        <taxon>Embryophyta</taxon>
        <taxon>Tracheophyta</taxon>
        <taxon>Spermatophyta</taxon>
        <taxon>Magnoliopsida</taxon>
        <taxon>Liliopsida</taxon>
        <taxon>Poales</taxon>
        <taxon>Poaceae</taxon>
        <taxon>BOP clade</taxon>
        <taxon>Oryzoideae</taxon>
        <taxon>Oryzeae</taxon>
        <taxon>Oryzinae</taxon>
        <taxon>Oryza</taxon>
    </lineage>
</organism>
<proteinExistence type="predicted"/>
<reference evidence="2" key="2">
    <citation type="submission" date="2013-04" db="UniProtKB">
        <authorList>
            <consortium name="EnsemblPlants"/>
        </authorList>
    </citation>
    <scope>IDENTIFICATION</scope>
</reference>
<reference evidence="2" key="1">
    <citation type="journal article" date="2013" name="Nat. Commun.">
        <title>Whole-genome sequencing of Oryza brachyantha reveals mechanisms underlying Oryza genome evolution.</title>
        <authorList>
            <person name="Chen J."/>
            <person name="Huang Q."/>
            <person name="Gao D."/>
            <person name="Wang J."/>
            <person name="Lang Y."/>
            <person name="Liu T."/>
            <person name="Li B."/>
            <person name="Bai Z."/>
            <person name="Luis Goicoechea J."/>
            <person name="Liang C."/>
            <person name="Chen C."/>
            <person name="Zhang W."/>
            <person name="Sun S."/>
            <person name="Liao Y."/>
            <person name="Zhang X."/>
            <person name="Yang L."/>
            <person name="Song C."/>
            <person name="Wang M."/>
            <person name="Shi J."/>
            <person name="Liu G."/>
            <person name="Liu J."/>
            <person name="Zhou H."/>
            <person name="Zhou W."/>
            <person name="Yu Q."/>
            <person name="An N."/>
            <person name="Chen Y."/>
            <person name="Cai Q."/>
            <person name="Wang B."/>
            <person name="Liu B."/>
            <person name="Min J."/>
            <person name="Huang Y."/>
            <person name="Wu H."/>
            <person name="Li Z."/>
            <person name="Zhang Y."/>
            <person name="Yin Y."/>
            <person name="Song W."/>
            <person name="Jiang J."/>
            <person name="Jackson S.A."/>
            <person name="Wing R.A."/>
            <person name="Wang J."/>
            <person name="Chen M."/>
        </authorList>
    </citation>
    <scope>NUCLEOTIDE SEQUENCE [LARGE SCALE GENOMIC DNA]</scope>
    <source>
        <strain evidence="2">cv. IRGC 101232</strain>
    </source>
</reference>
<keyword evidence="3" id="KW-1185">Reference proteome</keyword>
<evidence type="ECO:0000313" key="3">
    <source>
        <dbReference type="Proteomes" id="UP000006038"/>
    </source>
</evidence>
<sequence>SPAPGHDHHHHHLLFQATVNILFKLLQLFSLLLLRLPSTNTPPRHRCREEQLQATSLQVVLFKTANEWQMCFAHFPLLPQIFFFGLHLQLVFLA</sequence>
<dbReference type="Gramene" id="OB01G24390.1">
    <property type="protein sequence ID" value="OB01G24390.1"/>
    <property type="gene ID" value="OB01G24390"/>
</dbReference>